<dbReference type="InterPro" id="IPR011335">
    <property type="entry name" value="Restrct_endonuc-II-like"/>
</dbReference>
<evidence type="ECO:0000256" key="1">
    <source>
        <dbReference type="ARBA" id="ARBA00022722"/>
    </source>
</evidence>
<dbReference type="InterPro" id="IPR011337">
    <property type="entry name" value="DNA_rep_MutH/RE_typeII_Sau3AI"/>
</dbReference>
<dbReference type="RefSeq" id="WP_100425632.1">
    <property type="nucleotide sequence ID" value="NZ_PGEX01000001.1"/>
</dbReference>
<reference evidence="5 6" key="1">
    <citation type="submission" date="2017-11" db="EMBL/GenBank/DDBJ databases">
        <title>Animal gut microbial communities from fecal samples from Wisconsin, USA.</title>
        <authorList>
            <person name="Neumann A."/>
        </authorList>
    </citation>
    <scope>NUCLEOTIDE SEQUENCE [LARGE SCALE GENOMIC DNA]</scope>
    <source>
        <strain evidence="5 6">UWS3</strain>
    </source>
</reference>
<dbReference type="EMBL" id="PGEX01000001">
    <property type="protein sequence ID" value="PJJ41691.1"/>
    <property type="molecule type" value="Genomic_DNA"/>
</dbReference>
<evidence type="ECO:0000259" key="4">
    <source>
        <dbReference type="SMART" id="SM00927"/>
    </source>
</evidence>
<dbReference type="SUPFAM" id="SSF52980">
    <property type="entry name" value="Restriction endonuclease-like"/>
    <property type="match status" value="2"/>
</dbReference>
<keyword evidence="1" id="KW-0540">Nuclease</keyword>
<dbReference type="GO" id="GO:0016787">
    <property type="term" value="F:hydrolase activity"/>
    <property type="evidence" value="ECO:0007669"/>
    <property type="project" value="UniProtKB-KW"/>
</dbReference>
<dbReference type="NCBIfam" id="NF040973">
    <property type="entry name" value="restrict_Sau3AI"/>
    <property type="match status" value="1"/>
</dbReference>
<evidence type="ECO:0000256" key="3">
    <source>
        <dbReference type="ARBA" id="ARBA00022801"/>
    </source>
</evidence>
<dbReference type="GO" id="GO:0004519">
    <property type="term" value="F:endonuclease activity"/>
    <property type="evidence" value="ECO:0007669"/>
    <property type="project" value="UniProtKB-KW"/>
</dbReference>
<feature type="domain" description="DNA mismatch repair MutH/Type II restriction enzyme Sau3AI" evidence="4">
    <location>
        <begin position="56"/>
        <end position="156"/>
    </location>
</feature>
<organism evidence="5 6">
    <name type="scientific">Hallerella succinigenes</name>
    <dbReference type="NCBI Taxonomy" id="1896222"/>
    <lineage>
        <taxon>Bacteria</taxon>
        <taxon>Pseudomonadati</taxon>
        <taxon>Fibrobacterota</taxon>
        <taxon>Fibrobacteria</taxon>
        <taxon>Fibrobacterales</taxon>
        <taxon>Fibrobacteraceae</taxon>
        <taxon>Hallerella</taxon>
    </lineage>
</organism>
<dbReference type="SMART" id="SM00927">
    <property type="entry name" value="MutH"/>
    <property type="match status" value="1"/>
</dbReference>
<sequence length="471" mass="54629">MNESILPYDKTSKESILEHARKMLGKTLWDVYGEAKLVQSGKGGLGNAVEKYHFQYEPNSKSEPDFKEAGVELKCTPLKTASDGSMLSKERLVLNMIDYVEEAAKTFYTSSFWKKNELLLLMFYLHEEGKLPFDVIFKIVRYWKFPETDLKIIKDDWAIIHNKILAGKAHEISEGDTLYLAACTKGSRAGAEMRQQPKSEELAPQRAYSIKSRYVNTIILDSLKHPEMYHDLFVSELQKKKILKAQETAESVVRSISDYRESETFEQLIERKFSPYYGKTIAEIEKILGVEFGQSKSMAYNVCRAILGIKSKKIAEFEKAEIAIKTIRLEANGNLKEAMSFPNVNYKEIVHEHFWEDSALYEMFTQRFMFIIFRKPAVKNDKQVRLEKVMFWTMPFKDLEQGKILWEDTRAKVAVGNYEHFIKASENPICHIRPKAQNAADTTEGAQGFQVKKMCYWLNREYVLKQLNYSF</sequence>
<dbReference type="CDD" id="cd22355">
    <property type="entry name" value="Sau3AI_C"/>
    <property type="match status" value="1"/>
</dbReference>
<keyword evidence="6" id="KW-1185">Reference proteome</keyword>
<comment type="caution">
    <text evidence="5">The sequence shown here is derived from an EMBL/GenBank/DDBJ whole genome shotgun (WGS) entry which is preliminary data.</text>
</comment>
<name>A0A2M9A7I7_9BACT</name>
<dbReference type="OrthoDB" id="3188707at2"/>
<dbReference type="CDD" id="cd22356">
    <property type="entry name" value="Sau3AI_N-like"/>
    <property type="match status" value="1"/>
</dbReference>
<dbReference type="AlphaFoldDB" id="A0A2M9A7I7"/>
<keyword evidence="2" id="KW-0255">Endonuclease</keyword>
<dbReference type="InterPro" id="IPR037057">
    <property type="entry name" value="DNA_rep_MutH/T2_RE_sf"/>
</dbReference>
<evidence type="ECO:0000256" key="2">
    <source>
        <dbReference type="ARBA" id="ARBA00022759"/>
    </source>
</evidence>
<dbReference type="Proteomes" id="UP000231134">
    <property type="component" value="Unassembled WGS sequence"/>
</dbReference>
<proteinExistence type="predicted"/>
<keyword evidence="3" id="KW-0378">Hydrolase</keyword>
<dbReference type="GO" id="GO:0003677">
    <property type="term" value="F:DNA binding"/>
    <property type="evidence" value="ECO:0007669"/>
    <property type="project" value="InterPro"/>
</dbReference>
<protein>
    <submittedName>
        <fullName evidence="5">DNA mismatch repair MutH-like protein</fullName>
    </submittedName>
</protein>
<evidence type="ECO:0000313" key="6">
    <source>
        <dbReference type="Proteomes" id="UP000231134"/>
    </source>
</evidence>
<gene>
    <name evidence="5" type="ORF">BGX16_1680</name>
</gene>
<dbReference type="Pfam" id="PF02976">
    <property type="entry name" value="MutH"/>
    <property type="match status" value="2"/>
</dbReference>
<accession>A0A2M9A7I7</accession>
<evidence type="ECO:0000313" key="5">
    <source>
        <dbReference type="EMBL" id="PJJ41691.1"/>
    </source>
</evidence>
<dbReference type="Gene3D" id="3.40.600.10">
    <property type="entry name" value="DNA mismatch repair MutH/Restriction endonuclease, type II"/>
    <property type="match status" value="2"/>
</dbReference>